<evidence type="ECO:0000313" key="5">
    <source>
        <dbReference type="Proteomes" id="UP000569914"/>
    </source>
</evidence>
<sequence length="306" mass="33272">MDLNASAPSKPIARRTVLAGAAALAATVALPRTARADQPGEAAGAIEALEAKHDRRIGLYAKNLRTGQELTHRPDERFALCSTFKTLAVAAALDGRLVTPDRQAQQRPVHYPPSLVAGDVWAPYTRKWFAEGYVPTFAEVCEVAVRDSDNGAANLVVQAIGGPAAVTDFVRDLGDRVTWLNRWEPDLSEYVPGQVVDTSTPRALGTSYTKIILGRALQHRERETITGWLLGNRANPPFRKGLPAGWTLADKTGSGSYATRNDVGIAWNERQDPILVSCLTRADDPEATRKDEPLTEAFVHCIERLG</sequence>
<dbReference type="InterPro" id="IPR006311">
    <property type="entry name" value="TAT_signal"/>
</dbReference>
<dbReference type="GO" id="GO:0046677">
    <property type="term" value="P:response to antibiotic"/>
    <property type="evidence" value="ECO:0007669"/>
    <property type="project" value="InterPro"/>
</dbReference>
<dbReference type="AlphaFoldDB" id="A0A7Y9LCS6"/>
<dbReference type="NCBIfam" id="NF033103">
    <property type="entry name" value="bla_class_A"/>
    <property type="match status" value="1"/>
</dbReference>
<dbReference type="InterPro" id="IPR000871">
    <property type="entry name" value="Beta-lactam_class-A"/>
</dbReference>
<feature type="domain" description="Beta-lactamase class A catalytic" evidence="3">
    <location>
        <begin position="58"/>
        <end position="280"/>
    </location>
</feature>
<name>A0A7Y9LCS6_9ACTN</name>
<dbReference type="GO" id="GO:0008800">
    <property type="term" value="F:beta-lactamase activity"/>
    <property type="evidence" value="ECO:0007669"/>
    <property type="project" value="InterPro"/>
</dbReference>
<evidence type="ECO:0000259" key="3">
    <source>
        <dbReference type="Pfam" id="PF13354"/>
    </source>
</evidence>
<keyword evidence="4" id="KW-0378">Hydrolase</keyword>
<comment type="caution">
    <text evidence="4">The sequence shown here is derived from an EMBL/GenBank/DDBJ whole genome shotgun (WGS) entry which is preliminary data.</text>
</comment>
<dbReference type="Gene3D" id="3.40.710.10">
    <property type="entry name" value="DD-peptidase/beta-lactamase superfamily"/>
    <property type="match status" value="1"/>
</dbReference>
<evidence type="ECO:0000256" key="1">
    <source>
        <dbReference type="ARBA" id="ARBA00018879"/>
    </source>
</evidence>
<dbReference type="InterPro" id="IPR012338">
    <property type="entry name" value="Beta-lactam/transpept-like"/>
</dbReference>
<evidence type="ECO:0000313" key="4">
    <source>
        <dbReference type="EMBL" id="NYE73142.1"/>
    </source>
</evidence>
<organism evidence="4 5">
    <name type="scientific">Microlunatus parietis</name>
    <dbReference type="NCBI Taxonomy" id="682979"/>
    <lineage>
        <taxon>Bacteria</taxon>
        <taxon>Bacillati</taxon>
        <taxon>Actinomycetota</taxon>
        <taxon>Actinomycetes</taxon>
        <taxon>Propionibacteriales</taxon>
        <taxon>Propionibacteriaceae</taxon>
        <taxon>Microlunatus</taxon>
    </lineage>
</organism>
<accession>A0A7Y9LCS6</accession>
<dbReference type="PRINTS" id="PR00118">
    <property type="entry name" value="BLACTAMASEA"/>
</dbReference>
<gene>
    <name evidence="4" type="ORF">BKA15_004471</name>
</gene>
<dbReference type="RefSeq" id="WP_179754417.1">
    <property type="nucleotide sequence ID" value="NZ_JACCBU010000001.1"/>
</dbReference>
<dbReference type="Pfam" id="PF13354">
    <property type="entry name" value="Beta-lactamase2"/>
    <property type="match status" value="1"/>
</dbReference>
<dbReference type="PANTHER" id="PTHR35333">
    <property type="entry name" value="BETA-LACTAMASE"/>
    <property type="match status" value="1"/>
</dbReference>
<keyword evidence="5" id="KW-1185">Reference proteome</keyword>
<evidence type="ECO:0000256" key="2">
    <source>
        <dbReference type="ARBA" id="ARBA00030171"/>
    </source>
</evidence>
<dbReference type="GO" id="GO:0030655">
    <property type="term" value="P:beta-lactam antibiotic catabolic process"/>
    <property type="evidence" value="ECO:0007669"/>
    <property type="project" value="InterPro"/>
</dbReference>
<dbReference type="PROSITE" id="PS51318">
    <property type="entry name" value="TAT"/>
    <property type="match status" value="1"/>
</dbReference>
<proteinExistence type="predicted"/>
<protein>
    <recommendedName>
        <fullName evidence="1">Beta-lactamase</fullName>
    </recommendedName>
    <alternativeName>
        <fullName evidence="2">Penicillinase</fullName>
    </alternativeName>
</protein>
<dbReference type="SUPFAM" id="SSF56601">
    <property type="entry name" value="beta-lactamase/transpeptidase-like"/>
    <property type="match status" value="1"/>
</dbReference>
<dbReference type="EMBL" id="JACCBU010000001">
    <property type="protein sequence ID" value="NYE73142.1"/>
    <property type="molecule type" value="Genomic_DNA"/>
</dbReference>
<dbReference type="InterPro" id="IPR045155">
    <property type="entry name" value="Beta-lactam_cat"/>
</dbReference>
<dbReference type="Proteomes" id="UP000569914">
    <property type="component" value="Unassembled WGS sequence"/>
</dbReference>
<dbReference type="PANTHER" id="PTHR35333:SF3">
    <property type="entry name" value="BETA-LACTAMASE-TYPE TRANSPEPTIDASE FOLD CONTAINING PROTEIN"/>
    <property type="match status" value="1"/>
</dbReference>
<reference evidence="4 5" key="1">
    <citation type="submission" date="2020-07" db="EMBL/GenBank/DDBJ databases">
        <title>Sequencing the genomes of 1000 actinobacteria strains.</title>
        <authorList>
            <person name="Klenk H.-P."/>
        </authorList>
    </citation>
    <scope>NUCLEOTIDE SEQUENCE [LARGE SCALE GENOMIC DNA]</scope>
    <source>
        <strain evidence="4 5">DSM 22083</strain>
    </source>
</reference>